<dbReference type="InterPro" id="IPR029016">
    <property type="entry name" value="GAF-like_dom_sf"/>
</dbReference>
<dbReference type="CDD" id="cd00156">
    <property type="entry name" value="REC"/>
    <property type="match status" value="1"/>
</dbReference>
<dbReference type="Pfam" id="PF00072">
    <property type="entry name" value="Response_reg"/>
    <property type="match status" value="1"/>
</dbReference>
<feature type="domain" description="PAS" evidence="6">
    <location>
        <begin position="678"/>
        <end position="732"/>
    </location>
</feature>
<name>H1Z0S5_9EURY</name>
<dbReference type="InterPro" id="IPR000700">
    <property type="entry name" value="PAS-assoc_C"/>
</dbReference>
<feature type="modified residue" description="4-aspartylphosphate" evidence="3">
    <location>
        <position position="82"/>
    </location>
</feature>
<evidence type="ECO:0000259" key="6">
    <source>
        <dbReference type="PROSITE" id="PS50112"/>
    </source>
</evidence>
<dbReference type="Pfam" id="PF13188">
    <property type="entry name" value="PAS_8"/>
    <property type="match status" value="2"/>
</dbReference>
<dbReference type="Gene3D" id="3.30.450.20">
    <property type="entry name" value="PAS domain"/>
    <property type="match status" value="8"/>
</dbReference>
<dbReference type="PROSITE" id="PS50110">
    <property type="entry name" value="RESPONSE_REGULATORY"/>
    <property type="match status" value="1"/>
</dbReference>
<dbReference type="SMART" id="SM00086">
    <property type="entry name" value="PAC"/>
    <property type="match status" value="3"/>
</dbReference>
<feature type="domain" description="PAS" evidence="6">
    <location>
        <begin position="1248"/>
        <end position="1300"/>
    </location>
</feature>
<feature type="domain" description="PAS" evidence="6">
    <location>
        <begin position="552"/>
        <end position="608"/>
    </location>
</feature>
<evidence type="ECO:0000256" key="1">
    <source>
        <dbReference type="ARBA" id="ARBA00022679"/>
    </source>
</evidence>
<reference evidence="8 9" key="1">
    <citation type="submission" date="2011-10" db="EMBL/GenBank/DDBJ databases">
        <title>The Improved High-Quality Draft genome of Methanoplanus limicola DSM 2279.</title>
        <authorList>
            <consortium name="US DOE Joint Genome Institute (JGI-PGF)"/>
            <person name="Lucas S."/>
            <person name="Copeland A."/>
            <person name="Lapidus A."/>
            <person name="Glavina del Rio T."/>
            <person name="Dalin E."/>
            <person name="Tice H."/>
            <person name="Bruce D."/>
            <person name="Goodwin L."/>
            <person name="Pitluck S."/>
            <person name="Peters L."/>
            <person name="Mikhailova N."/>
            <person name="Lu M."/>
            <person name="Kyrpides N."/>
            <person name="Mavromatis K."/>
            <person name="Ivanova N."/>
            <person name="Markowitz V."/>
            <person name="Cheng J.-F."/>
            <person name="Hugenholtz P."/>
            <person name="Woyke T."/>
            <person name="Wu D."/>
            <person name="Wirth R."/>
            <person name="Brambilla E.-M."/>
            <person name="Klenk H.-P."/>
            <person name="Eisen J.A."/>
        </authorList>
    </citation>
    <scope>NUCLEOTIDE SEQUENCE [LARGE SCALE GENOMIC DNA]</scope>
    <source>
        <strain evidence="8 9">DSM 2279</strain>
    </source>
</reference>
<feature type="domain" description="PAS" evidence="6">
    <location>
        <begin position="156"/>
        <end position="226"/>
    </location>
</feature>
<feature type="domain" description="PAC" evidence="7">
    <location>
        <begin position="1195"/>
        <end position="1247"/>
    </location>
</feature>
<keyword evidence="1" id="KW-0808">Transferase</keyword>
<dbReference type="SUPFAM" id="SSF52172">
    <property type="entry name" value="CheY-like"/>
    <property type="match status" value="1"/>
</dbReference>
<protein>
    <submittedName>
        <fullName evidence="8">Putative PAS/PAC sensor protein</fullName>
    </submittedName>
</protein>
<feature type="domain" description="Response regulatory" evidence="5">
    <location>
        <begin position="32"/>
        <end position="147"/>
    </location>
</feature>
<proteinExistence type="predicted"/>
<dbReference type="InterPro" id="IPR011006">
    <property type="entry name" value="CheY-like_superfamily"/>
</dbReference>
<organism evidence="8 9">
    <name type="scientific">Methanoplanus limicola DSM 2279</name>
    <dbReference type="NCBI Taxonomy" id="937775"/>
    <lineage>
        <taxon>Archaea</taxon>
        <taxon>Methanobacteriati</taxon>
        <taxon>Methanobacteriota</taxon>
        <taxon>Stenosarchaea group</taxon>
        <taxon>Methanomicrobia</taxon>
        <taxon>Methanomicrobiales</taxon>
        <taxon>Methanomicrobiaceae</taxon>
        <taxon>Methanoplanus</taxon>
    </lineage>
</organism>
<evidence type="ECO:0000256" key="3">
    <source>
        <dbReference type="PROSITE-ProRule" id="PRU00169"/>
    </source>
</evidence>
<dbReference type="PATRIC" id="fig|937775.9.peg.2418"/>
<dbReference type="CDD" id="cd00130">
    <property type="entry name" value="PAS"/>
    <property type="match status" value="4"/>
</dbReference>
<keyword evidence="4" id="KW-0175">Coiled coil</keyword>
<dbReference type="HOGENOM" id="CLU_000445_114_58_2"/>
<dbReference type="InParanoid" id="H1Z0S5"/>
<dbReference type="PANTHER" id="PTHR44757">
    <property type="entry name" value="DIGUANYLATE CYCLASE DGCP"/>
    <property type="match status" value="1"/>
</dbReference>
<dbReference type="STRING" id="937775.Metlim_2143"/>
<dbReference type="InterPro" id="IPR052155">
    <property type="entry name" value="Biofilm_reg_signaling"/>
</dbReference>
<dbReference type="InterPro" id="IPR035965">
    <property type="entry name" value="PAS-like_dom_sf"/>
</dbReference>
<feature type="coiled-coil region" evidence="4">
    <location>
        <begin position="1361"/>
        <end position="1394"/>
    </location>
</feature>
<dbReference type="Pfam" id="PF08448">
    <property type="entry name" value="PAS_4"/>
    <property type="match status" value="3"/>
</dbReference>
<dbReference type="GO" id="GO:0016301">
    <property type="term" value="F:kinase activity"/>
    <property type="evidence" value="ECO:0007669"/>
    <property type="project" value="UniProtKB-KW"/>
</dbReference>
<dbReference type="NCBIfam" id="TIGR00229">
    <property type="entry name" value="sensory_box"/>
    <property type="match status" value="5"/>
</dbReference>
<gene>
    <name evidence="8" type="ORF">Metlim_2143</name>
</gene>
<keyword evidence="3" id="KW-0597">Phosphoprotein</keyword>
<dbReference type="SUPFAM" id="SSF55781">
    <property type="entry name" value="GAF domain-like"/>
    <property type="match status" value="1"/>
</dbReference>
<keyword evidence="9" id="KW-1185">Reference proteome</keyword>
<dbReference type="Pfam" id="PF13426">
    <property type="entry name" value="PAS_9"/>
    <property type="match status" value="2"/>
</dbReference>
<feature type="domain" description="PAC" evidence="7">
    <location>
        <begin position="1324"/>
        <end position="1376"/>
    </location>
</feature>
<feature type="domain" description="PAS" evidence="6">
    <location>
        <begin position="424"/>
        <end position="494"/>
    </location>
</feature>
<evidence type="ECO:0000313" key="8">
    <source>
        <dbReference type="EMBL" id="EHQ36218.1"/>
    </source>
</evidence>
<dbReference type="PANTHER" id="PTHR44757:SF2">
    <property type="entry name" value="BIOFILM ARCHITECTURE MAINTENANCE PROTEIN MBAA"/>
    <property type="match status" value="1"/>
</dbReference>
<evidence type="ECO:0000256" key="4">
    <source>
        <dbReference type="SAM" id="Coils"/>
    </source>
</evidence>
<dbReference type="SMART" id="SM00065">
    <property type="entry name" value="GAF"/>
    <property type="match status" value="1"/>
</dbReference>
<dbReference type="InterPro" id="IPR000014">
    <property type="entry name" value="PAS"/>
</dbReference>
<dbReference type="Gene3D" id="3.30.450.40">
    <property type="match status" value="1"/>
</dbReference>
<dbReference type="PROSITE" id="PS50113">
    <property type="entry name" value="PAC"/>
    <property type="match status" value="3"/>
</dbReference>
<accession>H1Z0S5</accession>
<dbReference type="PROSITE" id="PS50112">
    <property type="entry name" value="PAS"/>
    <property type="match status" value="5"/>
</dbReference>
<dbReference type="GO" id="GO:0000160">
    <property type="term" value="P:phosphorelay signal transduction system"/>
    <property type="evidence" value="ECO:0007669"/>
    <property type="project" value="InterPro"/>
</dbReference>
<feature type="domain" description="PAC" evidence="7">
    <location>
        <begin position="497"/>
        <end position="551"/>
    </location>
</feature>
<dbReference type="InterPro" id="IPR003018">
    <property type="entry name" value="GAF"/>
</dbReference>
<dbReference type="InterPro" id="IPR001610">
    <property type="entry name" value="PAC"/>
</dbReference>
<dbReference type="SMART" id="SM00091">
    <property type="entry name" value="PAS"/>
    <property type="match status" value="8"/>
</dbReference>
<dbReference type="InterPro" id="IPR001789">
    <property type="entry name" value="Sig_transdc_resp-reg_receiver"/>
</dbReference>
<dbReference type="SMART" id="SM00448">
    <property type="entry name" value="REC"/>
    <property type="match status" value="1"/>
</dbReference>
<dbReference type="EMBL" id="CM001436">
    <property type="protein sequence ID" value="EHQ36218.1"/>
    <property type="molecule type" value="Genomic_DNA"/>
</dbReference>
<dbReference type="Gene3D" id="3.40.50.2300">
    <property type="match status" value="1"/>
</dbReference>
<evidence type="ECO:0000256" key="2">
    <source>
        <dbReference type="ARBA" id="ARBA00022777"/>
    </source>
</evidence>
<feature type="coiled-coil region" evidence="4">
    <location>
        <begin position="785"/>
        <end position="829"/>
    </location>
</feature>
<keyword evidence="2" id="KW-0418">Kinase</keyword>
<dbReference type="Proteomes" id="UP000005741">
    <property type="component" value="Chromosome"/>
</dbReference>
<evidence type="ECO:0000259" key="7">
    <source>
        <dbReference type="PROSITE" id="PS50113"/>
    </source>
</evidence>
<feature type="coiled-coil region" evidence="4">
    <location>
        <begin position="386"/>
        <end position="424"/>
    </location>
</feature>
<evidence type="ECO:0000259" key="5">
    <source>
        <dbReference type="PROSITE" id="PS50110"/>
    </source>
</evidence>
<sequence length="1460" mass="165786">MRTITLTGRRSGQIADTDMNTEDISGEKGLISVLYVDDEAILLKGGKIFLEKSGEITVTTCDNAEDAIKLISEKPFDAIISDIQMPGLDGISFLSHIRKRGDNTPFIIFTGKGSEELIIEALNSGADYYLEKGRDPKGQFKKLTEQVKHLADRKRSEALAQSFFYTNSDMMFVKDENFRYITANDANLKFFGISHDKLMNKTDYDLMAPDAAAECLESDKKALFTGKKVVSEETYGKRIYETTKFPIKIAHNRTGVAGIIRDITDIKEVSYKLSEIEHLNRHIIDAIPDILIRCKEDGTLADIRTPDESRLIVPREESLGKAITEVIPGELGIILMEKIRSALENENIEKIEYPVETPAGLSYYEARIIPYLKDEILALIRDITDKWEAEEELKRKNEELSAAEEELRQQVDEIVNARNELSETNEYLNSLINYANAPIIVWDADLTITRFNKAAEYLTGILAGDALGKNLQILFPKEKREASMETVRQAMAGRWLKGEEIPVRNLSSGDVKNVIWNSANILNRDGSKLISVIAQGQDITERKRAELELKESEEKFKQLFENMSSGVAVLRPDDNGEDFVFVDINKAAEEIDRIKREDVIGKKVTEIFPGVKDLGLFDIFKEVAKTGRPAFHPTGEYRDDRIYGWRENRVYRLPSGLIVAVYNDITPLKQAEEELKGSEEKFRSYIENAPVGVFITDKEGRYIDVNPAAAEMTGYSMEEMLNMTVRDLASPNAPPKTVLSFIKLRDEGSVESELLLRRKDGTDFYSMLKAVALDKDRLIGFCSDITELKETEDELKRKNEELGAAEEELRQQLDELVQAQERLEEREAYIRAVVDNIPVGIAVNSVTSEVKFEYHNENFLKYYRITAKDLDEPDRFWESVYKDPDFRDEIKNRVLTDIKSGDQNRMHWEEIPITRPGEETTYINAGNIPLEKDGSLISMVWDVTEEKRSKDQINLHLLRVKSLLGLHRISDREDAEILDYALENSISMTESRYAFIGIISPDESGMSIHRWSGSVMQECSVKDRPIHFPVASAGIWSECVRKRAPFVVNDYSAPHPEKHGCPKGHVEVTRFLSVPIFDGNRIAAVIAVANKEDDYREDDVNAAVSLGNMMWEIFRNRRAQEKIEESESRLRAIVDNLPRGAIHIMDRDLCYVFSAGPELEKNKLSNDFLAGKSLYDVLDPDNAGIIASALKSVFDGGENVTTEAKFSGQDFLVQMAPLRDPDGRINRVIELSVNITQEKEAEEKLKKQKELFKRTFESLQDAGFVLGAEPAVILAVNSAAVSLFGYNRGETVGKTTDFLHVDKASSEEYGRHIYQYIKDEMKIPRFEFRMRRKDGSVFPAEHSITPLYDSGGEISGWVLIIRDITDRKETEKRERKALEQIEENMEQLATLNDQIRNPLAVISGYVEIKCPDISTEIDEQVKLIDDIVARLDAGWIRSEKIWEYLKTHYGIGGINPEEMR</sequence>
<dbReference type="InterPro" id="IPR013656">
    <property type="entry name" value="PAS_4"/>
</dbReference>
<evidence type="ECO:0000313" key="9">
    <source>
        <dbReference type="Proteomes" id="UP000005741"/>
    </source>
</evidence>
<dbReference type="SUPFAM" id="SSF55785">
    <property type="entry name" value="PYP-like sensor domain (PAS domain)"/>
    <property type="match status" value="8"/>
</dbReference>
<dbReference type="Pfam" id="PF13185">
    <property type="entry name" value="GAF_2"/>
    <property type="match status" value="1"/>
</dbReference>